<dbReference type="Proteomes" id="UP000647172">
    <property type="component" value="Unassembled WGS sequence"/>
</dbReference>
<dbReference type="EMBL" id="BOMQ01000054">
    <property type="protein sequence ID" value="GIE51070.1"/>
    <property type="molecule type" value="Genomic_DNA"/>
</dbReference>
<keyword evidence="2" id="KW-1185">Reference proteome</keyword>
<evidence type="ECO:0000313" key="2">
    <source>
        <dbReference type="Proteomes" id="UP000647172"/>
    </source>
</evidence>
<accession>A0A919JKM3</accession>
<organism evidence="1 2">
    <name type="scientific">Actinoplanes nipponensis</name>
    <dbReference type="NCBI Taxonomy" id="135950"/>
    <lineage>
        <taxon>Bacteria</taxon>
        <taxon>Bacillati</taxon>
        <taxon>Actinomycetota</taxon>
        <taxon>Actinomycetes</taxon>
        <taxon>Micromonosporales</taxon>
        <taxon>Micromonosporaceae</taxon>
        <taxon>Actinoplanes</taxon>
    </lineage>
</organism>
<proteinExistence type="predicted"/>
<comment type="caution">
    <text evidence="1">The sequence shown here is derived from an EMBL/GenBank/DDBJ whole genome shotgun (WGS) entry which is preliminary data.</text>
</comment>
<protein>
    <submittedName>
        <fullName evidence="1">Uncharacterized protein</fullName>
    </submittedName>
</protein>
<evidence type="ECO:0000313" key="1">
    <source>
        <dbReference type="EMBL" id="GIE51070.1"/>
    </source>
</evidence>
<reference evidence="1" key="1">
    <citation type="submission" date="2021-01" db="EMBL/GenBank/DDBJ databases">
        <title>Whole genome shotgun sequence of Actinoplanes nipponensis NBRC 14063.</title>
        <authorList>
            <person name="Komaki H."/>
            <person name="Tamura T."/>
        </authorList>
    </citation>
    <scope>NUCLEOTIDE SEQUENCE</scope>
    <source>
        <strain evidence="1">NBRC 14063</strain>
    </source>
</reference>
<dbReference type="AlphaFoldDB" id="A0A919JKM3"/>
<gene>
    <name evidence="1" type="ORF">Ani05nite_46040</name>
</gene>
<sequence>MRARALVAFRLDRALRERRLVLLRRRIDRADKLTGYVVMLADSWLLMAVTDDGIRLNGFVAVRSADVVAVKRRPTDGFVGKALALQGTWPPTAPPDVDLTDIRKLITSVAEHFSLVSLHLEKAIPDVCFIGRLVGVRERSVAIREVSPRATWDREPTKWPLRKITRIDFGGAYENALSTVAGDPPPR</sequence>
<name>A0A919JKM3_9ACTN</name>